<dbReference type="SUPFAM" id="SSF53383">
    <property type="entry name" value="PLP-dependent transferases"/>
    <property type="match status" value="1"/>
</dbReference>
<dbReference type="GO" id="GO:0030170">
    <property type="term" value="F:pyridoxal phosphate binding"/>
    <property type="evidence" value="ECO:0007669"/>
    <property type="project" value="InterPro"/>
</dbReference>
<feature type="region of interest" description="Disordered" evidence="4">
    <location>
        <begin position="1"/>
        <end position="24"/>
    </location>
</feature>
<reference evidence="6" key="1">
    <citation type="journal article" date="2017" name="Genome Biol.">
        <title>Comparative genomics reveals high biological diversity and specific adaptations in the industrially and medically important fungal genus Aspergillus.</title>
        <authorList>
            <person name="de Vries R.P."/>
            <person name="Riley R."/>
            <person name="Wiebenga A."/>
            <person name="Aguilar-Osorio G."/>
            <person name="Amillis S."/>
            <person name="Uchima C.A."/>
            <person name="Anderluh G."/>
            <person name="Asadollahi M."/>
            <person name="Askin M."/>
            <person name="Barry K."/>
            <person name="Battaglia E."/>
            <person name="Bayram O."/>
            <person name="Benocci T."/>
            <person name="Braus-Stromeyer S.A."/>
            <person name="Caldana C."/>
            <person name="Canovas D."/>
            <person name="Cerqueira G.C."/>
            <person name="Chen F."/>
            <person name="Chen W."/>
            <person name="Choi C."/>
            <person name="Clum A."/>
            <person name="Dos Santos R.A."/>
            <person name="Damasio A.R."/>
            <person name="Diallinas G."/>
            <person name="Emri T."/>
            <person name="Fekete E."/>
            <person name="Flipphi M."/>
            <person name="Freyberg S."/>
            <person name="Gallo A."/>
            <person name="Gournas C."/>
            <person name="Habgood R."/>
            <person name="Hainaut M."/>
            <person name="Harispe M.L."/>
            <person name="Henrissat B."/>
            <person name="Hilden K.S."/>
            <person name="Hope R."/>
            <person name="Hossain A."/>
            <person name="Karabika E."/>
            <person name="Karaffa L."/>
            <person name="Karanyi Z."/>
            <person name="Krasevec N."/>
            <person name="Kuo A."/>
            <person name="Kusch H."/>
            <person name="LaButti K."/>
            <person name="Lagendijk E.L."/>
            <person name="Lapidus A."/>
            <person name="Levasseur A."/>
            <person name="Lindquist E."/>
            <person name="Lipzen A."/>
            <person name="Logrieco A.F."/>
            <person name="MacCabe A."/>
            <person name="Maekelae M.R."/>
            <person name="Malavazi I."/>
            <person name="Melin P."/>
            <person name="Meyer V."/>
            <person name="Mielnichuk N."/>
            <person name="Miskei M."/>
            <person name="Molnar A.P."/>
            <person name="Mule G."/>
            <person name="Ngan C.Y."/>
            <person name="Orejas M."/>
            <person name="Orosz E."/>
            <person name="Ouedraogo J.P."/>
            <person name="Overkamp K.M."/>
            <person name="Park H.-S."/>
            <person name="Perrone G."/>
            <person name="Piumi F."/>
            <person name="Punt P.J."/>
            <person name="Ram A.F."/>
            <person name="Ramon A."/>
            <person name="Rauscher S."/>
            <person name="Record E."/>
            <person name="Riano-Pachon D.M."/>
            <person name="Robert V."/>
            <person name="Roehrig J."/>
            <person name="Ruller R."/>
            <person name="Salamov A."/>
            <person name="Salih N.S."/>
            <person name="Samson R.A."/>
            <person name="Sandor E."/>
            <person name="Sanguinetti M."/>
            <person name="Schuetze T."/>
            <person name="Sepcic K."/>
            <person name="Shelest E."/>
            <person name="Sherlock G."/>
            <person name="Sophianopoulou V."/>
            <person name="Squina F.M."/>
            <person name="Sun H."/>
            <person name="Susca A."/>
            <person name="Todd R.B."/>
            <person name="Tsang A."/>
            <person name="Unkles S.E."/>
            <person name="van de Wiele N."/>
            <person name="van Rossen-Uffink D."/>
            <person name="Oliveira J.V."/>
            <person name="Vesth T.C."/>
            <person name="Visser J."/>
            <person name="Yu J.-H."/>
            <person name="Zhou M."/>
            <person name="Andersen M.R."/>
            <person name="Archer D.B."/>
            <person name="Baker S.E."/>
            <person name="Benoit I."/>
            <person name="Brakhage A.A."/>
            <person name="Braus G.H."/>
            <person name="Fischer R."/>
            <person name="Frisvad J.C."/>
            <person name="Goldman G.H."/>
            <person name="Houbraken J."/>
            <person name="Oakley B."/>
            <person name="Pocsi I."/>
            <person name="Scazzocchio C."/>
            <person name="Seiboth B."/>
            <person name="vanKuyk P.A."/>
            <person name="Wortman J."/>
            <person name="Dyer P.S."/>
            <person name="Grigoriev I.V."/>
        </authorList>
    </citation>
    <scope>NUCLEOTIDE SEQUENCE [LARGE SCALE GENOMIC DNA]</scope>
    <source>
        <strain evidence="6">CBS 516.65</strain>
    </source>
</reference>
<evidence type="ECO:0000313" key="5">
    <source>
        <dbReference type="EMBL" id="OJJ84409.1"/>
    </source>
</evidence>
<accession>A0A1L9VKG2</accession>
<proteinExistence type="inferred from homology"/>
<comment type="cofactor">
    <cofactor evidence="1 3">
        <name>pyridoxal 5'-phosphate</name>
        <dbReference type="ChEBI" id="CHEBI:597326"/>
    </cofactor>
</comment>
<dbReference type="Gene3D" id="3.40.640.10">
    <property type="entry name" value="Type I PLP-dependent aspartate aminotransferase-like (Major domain)"/>
    <property type="match status" value="1"/>
</dbReference>
<dbReference type="GeneID" id="34460852"/>
<dbReference type="Gene3D" id="3.90.1150.10">
    <property type="entry name" value="Aspartate Aminotransferase, domain 1"/>
    <property type="match status" value="1"/>
</dbReference>
<protein>
    <recommendedName>
        <fullName evidence="7">Cystathionine gamma-synthase</fullName>
    </recommendedName>
</protein>
<dbReference type="VEuPathDB" id="FungiDB:ASPGLDRAFT_35669"/>
<evidence type="ECO:0008006" key="7">
    <source>
        <dbReference type="Google" id="ProtNLM"/>
    </source>
</evidence>
<sequence>MGDAGPTPESWMPPKAPRALPMGKANMYPRGEGHAVSVSLPTWDSVIGLSRKEPWVLDTLEWSYPRFYINKPVRDLSAAVLRRLQITDESVACMVFSSATAARQCVETLRTASSETLSILEVVRFTMPLEPNAGEKDPNWANFTAVLLPSDQWKAAMGFWRDTGTGLSSRHAEFCLEQFDYLDSESDSSKPEYQTRAQKTYHSQSLQSFARVKLASASLQEVQFFIAKLATSEKPGQPPVRSEDVFLYPNGMNAIYGLSKCLSSLQVNSKVAAYGWLYPETVEVLRRCPFGEVLTYKDGTEEELDHLESILKSGQRIHALFCELPSNIKLSSPNLQRIRSLADTYGFIVGCDDTVAGYVNIDALPYVDVMMSSLTKTFSGASNVTGGSLVINPSSRYHEKLHAALSSQYEIIYFPLDMDTLRQNCQNTVWRIKQCNQNTIPLVDLLKAHPSIEQVNHPSISPTATHYESVMRKDGGYGNVLSIIFHRPDSAEHFYNTANVCKGSSFGTNFTLAIPYVQLANYWNRDKVPKYGVPQHIIRISVGLEDSLQLVKTVDAALKEVEKFEAGGGSLLN</sequence>
<organism evidence="5 6">
    <name type="scientific">Aspergillus glaucus CBS 516.65</name>
    <dbReference type="NCBI Taxonomy" id="1160497"/>
    <lineage>
        <taxon>Eukaryota</taxon>
        <taxon>Fungi</taxon>
        <taxon>Dikarya</taxon>
        <taxon>Ascomycota</taxon>
        <taxon>Pezizomycotina</taxon>
        <taxon>Eurotiomycetes</taxon>
        <taxon>Eurotiomycetidae</taxon>
        <taxon>Eurotiales</taxon>
        <taxon>Aspergillaceae</taxon>
        <taxon>Aspergillus</taxon>
        <taxon>Aspergillus subgen. Aspergillus</taxon>
    </lineage>
</organism>
<dbReference type="RefSeq" id="XP_022401107.1">
    <property type="nucleotide sequence ID" value="XM_022544591.1"/>
</dbReference>
<evidence type="ECO:0000256" key="1">
    <source>
        <dbReference type="ARBA" id="ARBA00001933"/>
    </source>
</evidence>
<dbReference type="STRING" id="1160497.A0A1L9VKG2"/>
<evidence type="ECO:0000313" key="6">
    <source>
        <dbReference type="Proteomes" id="UP000184300"/>
    </source>
</evidence>
<dbReference type="GO" id="GO:0019346">
    <property type="term" value="P:transsulfuration"/>
    <property type="evidence" value="ECO:0007669"/>
    <property type="project" value="InterPro"/>
</dbReference>
<dbReference type="GO" id="GO:0003962">
    <property type="term" value="F:cystathionine gamma-synthase activity"/>
    <property type="evidence" value="ECO:0007669"/>
    <property type="project" value="TreeGrafter"/>
</dbReference>
<dbReference type="InterPro" id="IPR015421">
    <property type="entry name" value="PyrdxlP-dep_Trfase_major"/>
</dbReference>
<dbReference type="InterPro" id="IPR000277">
    <property type="entry name" value="Cys/Met-Metab_PyrdxlP-dep_enz"/>
</dbReference>
<evidence type="ECO:0000256" key="2">
    <source>
        <dbReference type="ARBA" id="ARBA00022898"/>
    </source>
</evidence>
<evidence type="ECO:0000256" key="4">
    <source>
        <dbReference type="SAM" id="MobiDB-lite"/>
    </source>
</evidence>
<keyword evidence="2 3" id="KW-0663">Pyridoxal phosphate</keyword>
<dbReference type="OrthoDB" id="10047078at2759"/>
<dbReference type="EMBL" id="KV878897">
    <property type="protein sequence ID" value="OJJ84409.1"/>
    <property type="molecule type" value="Genomic_DNA"/>
</dbReference>
<name>A0A1L9VKG2_ASPGL</name>
<dbReference type="PANTHER" id="PTHR42699">
    <property type="match status" value="1"/>
</dbReference>
<dbReference type="Proteomes" id="UP000184300">
    <property type="component" value="Unassembled WGS sequence"/>
</dbReference>
<dbReference type="InterPro" id="IPR015424">
    <property type="entry name" value="PyrdxlP-dep_Trfase"/>
</dbReference>
<dbReference type="PANTHER" id="PTHR42699:SF1">
    <property type="entry name" value="CYSTATHIONINE GAMMA-SYNTHASE-RELATED"/>
    <property type="match status" value="1"/>
</dbReference>
<dbReference type="InterPro" id="IPR051750">
    <property type="entry name" value="Trans-sulfuration_enzymes"/>
</dbReference>
<evidence type="ECO:0000256" key="3">
    <source>
        <dbReference type="RuleBase" id="RU362118"/>
    </source>
</evidence>
<gene>
    <name evidence="5" type="ORF">ASPGLDRAFT_35669</name>
</gene>
<dbReference type="InterPro" id="IPR015422">
    <property type="entry name" value="PyrdxlP-dep_Trfase_small"/>
</dbReference>
<dbReference type="Pfam" id="PF01053">
    <property type="entry name" value="Cys_Met_Meta_PP"/>
    <property type="match status" value="1"/>
</dbReference>
<comment type="similarity">
    <text evidence="3">Belongs to the trans-sulfuration enzymes family.</text>
</comment>
<keyword evidence="6" id="KW-1185">Reference proteome</keyword>
<dbReference type="AlphaFoldDB" id="A0A1L9VKG2"/>